<dbReference type="PANTHER" id="PTHR33572:SF18">
    <property type="entry name" value="SPORE DEVELOPMENT REGULATOR VOSA"/>
    <property type="match status" value="1"/>
</dbReference>
<dbReference type="OrthoDB" id="5599552at2759"/>
<evidence type="ECO:0000256" key="5">
    <source>
        <dbReference type="SAM" id="MobiDB-lite"/>
    </source>
</evidence>
<dbReference type="EMBL" id="BEXD01003757">
    <property type="protein sequence ID" value="GBC01907.1"/>
    <property type="molecule type" value="Genomic_DNA"/>
</dbReference>
<feature type="compositionally biased region" description="Pro residues" evidence="5">
    <location>
        <begin position="587"/>
        <end position="597"/>
    </location>
</feature>
<keyword evidence="4" id="KW-0539">Nucleus</keyword>
<dbReference type="Proteomes" id="UP000615446">
    <property type="component" value="Unassembled WGS sequence"/>
</dbReference>
<reference evidence="7 9" key="1">
    <citation type="submission" date="2017-11" db="EMBL/GenBank/DDBJ databases">
        <title>The genome of Rhizophagus clarus HR1 reveals common genetic basis of auxotrophy among arbuscular mycorrhizal fungi.</title>
        <authorList>
            <person name="Kobayashi Y."/>
        </authorList>
    </citation>
    <scope>NUCLEOTIDE SEQUENCE [LARGE SCALE GENOMIC DNA]</scope>
    <source>
        <strain evidence="7 9">HR1</strain>
    </source>
</reference>
<feature type="region of interest" description="Disordered" evidence="5">
    <location>
        <begin position="277"/>
        <end position="417"/>
    </location>
</feature>
<feature type="compositionally biased region" description="Polar residues" evidence="5">
    <location>
        <begin position="200"/>
        <end position="210"/>
    </location>
</feature>
<evidence type="ECO:0000313" key="9">
    <source>
        <dbReference type="Proteomes" id="UP000247702"/>
    </source>
</evidence>
<keyword evidence="9" id="KW-1185">Reference proteome</keyword>
<feature type="compositionally biased region" description="Low complexity" evidence="5">
    <location>
        <begin position="553"/>
        <end position="573"/>
    </location>
</feature>
<evidence type="ECO:0000256" key="2">
    <source>
        <dbReference type="ARBA" id="ARBA00023015"/>
    </source>
</evidence>
<evidence type="ECO:0000259" key="6">
    <source>
        <dbReference type="PROSITE" id="PS51821"/>
    </source>
</evidence>
<dbReference type="PROSITE" id="PS51821">
    <property type="entry name" value="VELVET"/>
    <property type="match status" value="1"/>
</dbReference>
<reference evidence="8" key="2">
    <citation type="submission" date="2019-10" db="EMBL/GenBank/DDBJ databases">
        <title>Conservation and host-specific expression of non-tandemly repeated heterogenous ribosome RNA gene in arbuscular mycorrhizal fungi.</title>
        <authorList>
            <person name="Maeda T."/>
            <person name="Kobayashi Y."/>
            <person name="Nakagawa T."/>
            <person name="Ezawa T."/>
            <person name="Yamaguchi K."/>
            <person name="Bino T."/>
            <person name="Nishimoto Y."/>
            <person name="Shigenobu S."/>
            <person name="Kawaguchi M."/>
        </authorList>
    </citation>
    <scope>NUCLEOTIDE SEQUENCE</scope>
    <source>
        <strain evidence="8">HR1</strain>
    </source>
</reference>
<evidence type="ECO:0000256" key="1">
    <source>
        <dbReference type="ARBA" id="ARBA00004123"/>
    </source>
</evidence>
<dbReference type="AlphaFoldDB" id="A0A2Z6SAV7"/>
<protein>
    <submittedName>
        <fullName evidence="8">VeA family regulator VosA</fullName>
    </submittedName>
</protein>
<gene>
    <name evidence="8" type="ORF">RCL2_001256900</name>
    <name evidence="7" type="ORF">RclHR1_04380008</name>
</gene>
<keyword evidence="2" id="KW-0805">Transcription regulation</keyword>
<dbReference type="InterPro" id="IPR038491">
    <property type="entry name" value="Velvet_dom_sf"/>
</dbReference>
<dbReference type="STRING" id="94130.A0A2Z6SAV7"/>
<accession>A0A2Z6SAV7</accession>
<comment type="caution">
    <text evidence="7">The sequence shown here is derived from an EMBL/GenBank/DDBJ whole genome shotgun (WGS) entry which is preliminary data.</text>
</comment>
<proteinExistence type="predicted"/>
<dbReference type="EMBL" id="BLAL01000156">
    <property type="protein sequence ID" value="GES85464.1"/>
    <property type="molecule type" value="Genomic_DNA"/>
</dbReference>
<feature type="compositionally biased region" description="Low complexity" evidence="5">
    <location>
        <begin position="608"/>
        <end position="618"/>
    </location>
</feature>
<feature type="region of interest" description="Disordered" evidence="5">
    <location>
        <begin position="450"/>
        <end position="618"/>
    </location>
</feature>
<dbReference type="Gene3D" id="2.60.40.3960">
    <property type="entry name" value="Velvet domain"/>
    <property type="match status" value="1"/>
</dbReference>
<evidence type="ECO:0000256" key="3">
    <source>
        <dbReference type="ARBA" id="ARBA00023163"/>
    </source>
</evidence>
<evidence type="ECO:0000313" key="8">
    <source>
        <dbReference type="EMBL" id="GES85464.1"/>
    </source>
</evidence>
<evidence type="ECO:0000256" key="4">
    <source>
        <dbReference type="ARBA" id="ARBA00023242"/>
    </source>
</evidence>
<comment type="subcellular location">
    <subcellularLocation>
        <location evidence="1">Nucleus</location>
    </subcellularLocation>
</comment>
<organism evidence="7 9">
    <name type="scientific">Rhizophagus clarus</name>
    <dbReference type="NCBI Taxonomy" id="94130"/>
    <lineage>
        <taxon>Eukaryota</taxon>
        <taxon>Fungi</taxon>
        <taxon>Fungi incertae sedis</taxon>
        <taxon>Mucoromycota</taxon>
        <taxon>Glomeromycotina</taxon>
        <taxon>Glomeromycetes</taxon>
        <taxon>Glomerales</taxon>
        <taxon>Glomeraceae</taxon>
        <taxon>Rhizophagus</taxon>
    </lineage>
</organism>
<dbReference type="InterPro" id="IPR037525">
    <property type="entry name" value="Velvet_dom"/>
</dbReference>
<evidence type="ECO:0000313" key="7">
    <source>
        <dbReference type="EMBL" id="GBC01907.1"/>
    </source>
</evidence>
<keyword evidence="3" id="KW-0804">Transcription</keyword>
<feature type="compositionally biased region" description="Polar residues" evidence="5">
    <location>
        <begin position="574"/>
        <end position="583"/>
    </location>
</feature>
<feature type="compositionally biased region" description="Polar residues" evidence="5">
    <location>
        <begin position="513"/>
        <end position="531"/>
    </location>
</feature>
<feature type="region of interest" description="Disordered" evidence="5">
    <location>
        <begin position="195"/>
        <end position="240"/>
    </location>
</feature>
<dbReference type="GO" id="GO:0005634">
    <property type="term" value="C:nucleus"/>
    <property type="evidence" value="ECO:0007669"/>
    <property type="project" value="UniProtKB-SubCell"/>
</dbReference>
<feature type="domain" description="Velvet" evidence="6">
    <location>
        <begin position="17"/>
        <end position="191"/>
    </location>
</feature>
<name>A0A2Z6SAV7_9GLOM</name>
<feature type="compositionally biased region" description="Acidic residues" evidence="5">
    <location>
        <begin position="211"/>
        <end position="223"/>
    </location>
</feature>
<dbReference type="Proteomes" id="UP000247702">
    <property type="component" value="Unassembled WGS sequence"/>
</dbReference>
<feature type="compositionally biased region" description="Low complexity" evidence="5">
    <location>
        <begin position="363"/>
        <end position="392"/>
    </location>
</feature>
<feature type="compositionally biased region" description="Basic and acidic residues" evidence="5">
    <location>
        <begin position="501"/>
        <end position="512"/>
    </location>
</feature>
<dbReference type="Pfam" id="PF11754">
    <property type="entry name" value="Velvet"/>
    <property type="match status" value="2"/>
</dbReference>
<sequence>MSKNPVLNTYNFVSTSNRQLQLDSNHYELIIRQQPKQARLCSSKERDRRPVDPPPIIQLKVDGYGDEAQNFLQSPYYFMCANLVHPTDSGESFTVSSRYLAGTVVSSLHKLKDIDNKDGGFFVFGDISVRVEGRYRLRFSLFEIIRDEVVHIRSVVSDVFTVYSPKAFPGMSESTFLSRSFSDQGVRIRIRKEHRIQMKRPQSNNRQSDTAECDDDNINDDGIMDIPAKRKRSKSQIAQISTFKSNPPLELFDTSMPYSQSQHLYAPLPDSSYQEYHKFQRQGGGSFSYPPPLGYPPQRQYSYYEDPEYGPSSRDDHTSSSPYYYGEQYKRPRLSNSEVTPYDYRQPTPLKDNHFIATNHHQYTSSSSSPPPSSSSLSSSSYRTSRRLSPLLEHQPSYVTSSTNNSSSHMFNHDHSLPTARHHSFDALTSTSSSNTTSLDSSFHYSITSSSSSSASTLQPIQPSESFYRSSSSFTPKPPSRSKTLPLYNHNGINNNDNDNDNLHHQNYHHDSTTSFSSFNQLPTPQTSIDVHQNHNKKQLYSSYPPLTPPNPSCSSVDSYSSGSNNNVNGSNNHTPRFTQHFTLSPRPGPLQLPPKSPRTNSLPIMPSNSNTSSSNTTTFLDNGGVLTSSPLLLPTTTNNNSLKLPPITSFDFMKKDNYSLSQQQEQQYYHNSRSMDDNLTYNSNIWQNNGDSSIENGY</sequence>
<dbReference type="PANTHER" id="PTHR33572">
    <property type="entry name" value="SPORE DEVELOPMENT REGULATOR VOSA"/>
    <property type="match status" value="1"/>
</dbReference>
<dbReference type="InterPro" id="IPR021740">
    <property type="entry name" value="Velvet"/>
</dbReference>
<feature type="compositionally biased region" description="Low complexity" evidence="5">
    <location>
        <begin position="464"/>
        <end position="473"/>
    </location>
</feature>